<proteinExistence type="predicted"/>
<evidence type="ECO:0000256" key="3">
    <source>
        <dbReference type="ARBA" id="ARBA00023163"/>
    </source>
</evidence>
<keyword evidence="1" id="KW-0805">Transcription regulation</keyword>
<dbReference type="Gene3D" id="1.10.357.10">
    <property type="entry name" value="Tetracycline Repressor, domain 2"/>
    <property type="match status" value="1"/>
</dbReference>
<gene>
    <name evidence="6" type="ORF">SAMN04489732_105407</name>
</gene>
<dbReference type="EMBL" id="FOEF01000005">
    <property type="protein sequence ID" value="SEP29782.1"/>
    <property type="molecule type" value="Genomic_DNA"/>
</dbReference>
<dbReference type="OrthoDB" id="4214267at2"/>
<dbReference type="PROSITE" id="PS50977">
    <property type="entry name" value="HTH_TETR_2"/>
    <property type="match status" value="1"/>
</dbReference>
<dbReference type="GO" id="GO:0003677">
    <property type="term" value="F:DNA binding"/>
    <property type="evidence" value="ECO:0007669"/>
    <property type="project" value="UniProtKB-UniRule"/>
</dbReference>
<organism evidence="6 7">
    <name type="scientific">Amycolatopsis saalfeldensis</name>
    <dbReference type="NCBI Taxonomy" id="394193"/>
    <lineage>
        <taxon>Bacteria</taxon>
        <taxon>Bacillati</taxon>
        <taxon>Actinomycetota</taxon>
        <taxon>Actinomycetes</taxon>
        <taxon>Pseudonocardiales</taxon>
        <taxon>Pseudonocardiaceae</taxon>
        <taxon>Amycolatopsis</taxon>
    </lineage>
</organism>
<dbReference type="InterPro" id="IPR009057">
    <property type="entry name" value="Homeodomain-like_sf"/>
</dbReference>
<keyword evidence="7" id="KW-1185">Reference proteome</keyword>
<evidence type="ECO:0000256" key="4">
    <source>
        <dbReference type="PROSITE-ProRule" id="PRU00335"/>
    </source>
</evidence>
<evidence type="ECO:0000256" key="1">
    <source>
        <dbReference type="ARBA" id="ARBA00023015"/>
    </source>
</evidence>
<feature type="DNA-binding region" description="H-T-H motif" evidence="4">
    <location>
        <begin position="35"/>
        <end position="54"/>
    </location>
</feature>
<dbReference type="STRING" id="394193.SAMN04489732_105407"/>
<dbReference type="InterPro" id="IPR036271">
    <property type="entry name" value="Tet_transcr_reg_TetR-rel_C_sf"/>
</dbReference>
<reference evidence="7" key="1">
    <citation type="submission" date="2016-10" db="EMBL/GenBank/DDBJ databases">
        <authorList>
            <person name="Varghese N."/>
            <person name="Submissions S."/>
        </authorList>
    </citation>
    <scope>NUCLEOTIDE SEQUENCE [LARGE SCALE GENOMIC DNA]</scope>
    <source>
        <strain evidence="7">DSM 44993</strain>
    </source>
</reference>
<dbReference type="PRINTS" id="PR00455">
    <property type="entry name" value="HTHTETR"/>
</dbReference>
<dbReference type="Pfam" id="PF00440">
    <property type="entry name" value="TetR_N"/>
    <property type="match status" value="1"/>
</dbReference>
<dbReference type="InterPro" id="IPR001647">
    <property type="entry name" value="HTH_TetR"/>
</dbReference>
<dbReference type="AlphaFoldDB" id="A0A1H8WQ80"/>
<keyword evidence="3" id="KW-0804">Transcription</keyword>
<dbReference type="Proteomes" id="UP000198582">
    <property type="component" value="Unassembled WGS sequence"/>
</dbReference>
<name>A0A1H8WQ80_9PSEU</name>
<dbReference type="SUPFAM" id="SSF46689">
    <property type="entry name" value="Homeodomain-like"/>
    <property type="match status" value="1"/>
</dbReference>
<accession>A0A1H8WQ80</accession>
<protein>
    <submittedName>
        <fullName evidence="6">DNA-binding transcriptional regulator, AcrR family</fullName>
    </submittedName>
</protein>
<dbReference type="PANTHER" id="PTHR47506">
    <property type="entry name" value="TRANSCRIPTIONAL REGULATORY PROTEIN"/>
    <property type="match status" value="1"/>
</dbReference>
<sequence>MPVKIGEPIDPAATKRRILTVSERIFYNRGISLVGVAEIADAAGASKATLYKNFGSKEGLVEAALLDRSERIHRWLRNGVADLAPGRARVLGVFDLLLDWFSGDDFHGCGLVSAAAEQRASDPVVTGLARRHLQAYRDLLTELLAEMPETSAARQDPDLFAGRLLLLIEGATVISSVDGNPEAGLTARAWAESLLD</sequence>
<evidence type="ECO:0000259" key="5">
    <source>
        <dbReference type="PROSITE" id="PS50977"/>
    </source>
</evidence>
<dbReference type="SUPFAM" id="SSF48498">
    <property type="entry name" value="Tetracyclin repressor-like, C-terminal domain"/>
    <property type="match status" value="1"/>
</dbReference>
<evidence type="ECO:0000313" key="7">
    <source>
        <dbReference type="Proteomes" id="UP000198582"/>
    </source>
</evidence>
<evidence type="ECO:0000313" key="6">
    <source>
        <dbReference type="EMBL" id="SEP29782.1"/>
    </source>
</evidence>
<keyword evidence="2 4" id="KW-0238">DNA-binding</keyword>
<evidence type="ECO:0000256" key="2">
    <source>
        <dbReference type="ARBA" id="ARBA00023125"/>
    </source>
</evidence>
<feature type="domain" description="HTH tetR-type" evidence="5">
    <location>
        <begin position="12"/>
        <end position="72"/>
    </location>
</feature>
<dbReference type="PANTHER" id="PTHR47506:SF1">
    <property type="entry name" value="HTH-TYPE TRANSCRIPTIONAL REGULATOR YJDC"/>
    <property type="match status" value="1"/>
</dbReference>